<feature type="transmembrane region" description="Helical" evidence="1">
    <location>
        <begin position="53"/>
        <end position="75"/>
    </location>
</feature>
<dbReference type="EMBL" id="FOKA01000002">
    <property type="protein sequence ID" value="SFA85683.1"/>
    <property type="molecule type" value="Genomic_DNA"/>
</dbReference>
<feature type="transmembrane region" description="Helical" evidence="1">
    <location>
        <begin position="159"/>
        <end position="180"/>
    </location>
</feature>
<evidence type="ECO:0000256" key="1">
    <source>
        <dbReference type="SAM" id="Phobius"/>
    </source>
</evidence>
<feature type="transmembrane region" description="Helical" evidence="1">
    <location>
        <begin position="26"/>
        <end position="46"/>
    </location>
</feature>
<feature type="transmembrane region" description="Helical" evidence="1">
    <location>
        <begin position="113"/>
        <end position="139"/>
    </location>
</feature>
<keyword evidence="3" id="KW-1185">Reference proteome</keyword>
<name>A0A1I0WCE7_9CELL</name>
<evidence type="ECO:0000313" key="3">
    <source>
        <dbReference type="Proteomes" id="UP000199012"/>
    </source>
</evidence>
<dbReference type="OrthoDB" id="3436109at2"/>
<dbReference type="STRING" id="988821.SAMN05421867_102316"/>
<dbReference type="AlphaFoldDB" id="A0A1I0WCE7"/>
<keyword evidence="1" id="KW-0472">Membrane</keyword>
<keyword evidence="1" id="KW-0812">Transmembrane</keyword>
<sequence length="226" mass="22183">MTGPVGPGPAPAARVVVRPLGTPLPLGFLGLLVATTGFAALQLGWVPADQGRAVALGVLAATVPTQFVACVLGFLARDPVAGTGMGVLAGTWGAVALATLTSPPGATSPGLGVLLLAAAAAMLVPVAAATTKLVAAAVMGLAAVRFAVTGVAQLTGDPGWLTAAGVVGLVLAVVALYAAVAFELEDAHHRTVLPVLRRGAGADVMTGSLDEELGSLAHEAGVRRQL</sequence>
<dbReference type="Proteomes" id="UP000199012">
    <property type="component" value="Unassembled WGS sequence"/>
</dbReference>
<accession>A0A1I0WCE7</accession>
<reference evidence="2 3" key="1">
    <citation type="submission" date="2016-10" db="EMBL/GenBank/DDBJ databases">
        <authorList>
            <person name="de Groot N.N."/>
        </authorList>
    </citation>
    <scope>NUCLEOTIDE SEQUENCE [LARGE SCALE GENOMIC DNA]</scope>
    <source>
        <strain evidence="2 3">CGMCC 4.6945</strain>
    </source>
</reference>
<keyword evidence="1" id="KW-1133">Transmembrane helix</keyword>
<dbReference type="RefSeq" id="WP_090030935.1">
    <property type="nucleotide sequence ID" value="NZ_BONM01000012.1"/>
</dbReference>
<proteinExistence type="predicted"/>
<gene>
    <name evidence="2" type="ORF">SAMN05421867_102316</name>
</gene>
<organism evidence="2 3">
    <name type="scientific">Cellulomonas marina</name>
    <dbReference type="NCBI Taxonomy" id="988821"/>
    <lineage>
        <taxon>Bacteria</taxon>
        <taxon>Bacillati</taxon>
        <taxon>Actinomycetota</taxon>
        <taxon>Actinomycetes</taxon>
        <taxon>Micrococcales</taxon>
        <taxon>Cellulomonadaceae</taxon>
        <taxon>Cellulomonas</taxon>
    </lineage>
</organism>
<evidence type="ECO:0000313" key="2">
    <source>
        <dbReference type="EMBL" id="SFA85683.1"/>
    </source>
</evidence>
<protein>
    <submittedName>
        <fullName evidence="2">Uncharacterized protein</fullName>
    </submittedName>
</protein>